<feature type="compositionally biased region" description="Polar residues" evidence="1">
    <location>
        <begin position="11"/>
        <end position="22"/>
    </location>
</feature>
<dbReference type="VEuPathDB" id="VectorBase:PPAI005567"/>
<evidence type="ECO:0000313" key="2">
    <source>
        <dbReference type="EnsemblMetazoa" id="PPAI005567-PA"/>
    </source>
</evidence>
<protein>
    <submittedName>
        <fullName evidence="2">Uncharacterized protein</fullName>
    </submittedName>
</protein>
<evidence type="ECO:0000256" key="1">
    <source>
        <dbReference type="SAM" id="MobiDB-lite"/>
    </source>
</evidence>
<accession>A0A1B0DCM8</accession>
<evidence type="ECO:0000313" key="3">
    <source>
        <dbReference type="Proteomes" id="UP000092462"/>
    </source>
</evidence>
<dbReference type="Proteomes" id="UP000092462">
    <property type="component" value="Unassembled WGS sequence"/>
</dbReference>
<feature type="region of interest" description="Disordered" evidence="1">
    <location>
        <begin position="1"/>
        <end position="30"/>
    </location>
</feature>
<sequence length="30" mass="3451">MLEDLPRLESLSPNALTNNTYTGCRRISER</sequence>
<proteinExistence type="predicted"/>
<name>A0A1B0DCM8_PHLPP</name>
<dbReference type="AlphaFoldDB" id="A0A1B0DCM8"/>
<dbReference type="EnsemblMetazoa" id="PPAI005567-RA">
    <property type="protein sequence ID" value="PPAI005567-PA"/>
    <property type="gene ID" value="PPAI005567"/>
</dbReference>
<dbReference type="EMBL" id="AJVK01014060">
    <property type="status" value="NOT_ANNOTATED_CDS"/>
    <property type="molecule type" value="Genomic_DNA"/>
</dbReference>
<keyword evidence="3" id="KW-1185">Reference proteome</keyword>
<organism evidence="2 3">
    <name type="scientific">Phlebotomus papatasi</name>
    <name type="common">Sandfly</name>
    <dbReference type="NCBI Taxonomy" id="29031"/>
    <lineage>
        <taxon>Eukaryota</taxon>
        <taxon>Metazoa</taxon>
        <taxon>Ecdysozoa</taxon>
        <taxon>Arthropoda</taxon>
        <taxon>Hexapoda</taxon>
        <taxon>Insecta</taxon>
        <taxon>Pterygota</taxon>
        <taxon>Neoptera</taxon>
        <taxon>Endopterygota</taxon>
        <taxon>Diptera</taxon>
        <taxon>Nematocera</taxon>
        <taxon>Psychodoidea</taxon>
        <taxon>Psychodidae</taxon>
        <taxon>Phlebotomus</taxon>
        <taxon>Phlebotomus</taxon>
    </lineage>
</organism>
<reference evidence="2" key="1">
    <citation type="submission" date="2022-08" db="UniProtKB">
        <authorList>
            <consortium name="EnsemblMetazoa"/>
        </authorList>
    </citation>
    <scope>IDENTIFICATION</scope>
    <source>
        <strain evidence="2">Israel</strain>
    </source>
</reference>